<evidence type="ECO:0008006" key="3">
    <source>
        <dbReference type="Google" id="ProtNLM"/>
    </source>
</evidence>
<proteinExistence type="predicted"/>
<comment type="caution">
    <text evidence="1">The sequence shown here is derived from an EMBL/GenBank/DDBJ whole genome shotgun (WGS) entry which is preliminary data.</text>
</comment>
<dbReference type="AlphaFoldDB" id="A0A1V6QD57"/>
<evidence type="ECO:0000313" key="2">
    <source>
        <dbReference type="Proteomes" id="UP000191672"/>
    </source>
</evidence>
<dbReference type="EMBL" id="MDYN01000006">
    <property type="protein sequence ID" value="OQD87135.1"/>
    <property type="molecule type" value="Genomic_DNA"/>
</dbReference>
<reference evidence="2" key="1">
    <citation type="journal article" date="2017" name="Nat. Microbiol.">
        <title>Global analysis of biosynthetic gene clusters reveals vast potential of secondary metabolite production in Penicillium species.</title>
        <authorList>
            <person name="Nielsen J.C."/>
            <person name="Grijseels S."/>
            <person name="Prigent S."/>
            <person name="Ji B."/>
            <person name="Dainat J."/>
            <person name="Nielsen K.F."/>
            <person name="Frisvad J.C."/>
            <person name="Workman M."/>
            <person name="Nielsen J."/>
        </authorList>
    </citation>
    <scope>NUCLEOTIDE SEQUENCE [LARGE SCALE GENOMIC DNA]</scope>
    <source>
        <strain evidence="2">IBT 31811</strain>
    </source>
</reference>
<sequence>MGLLEDFPKDPFTPSLPYAAAAQLPVTMPWGGDILRLGTPLIIGSRPEETKFLEDRSAFAPESLRKSSLVFQSSCQGTVTRSSTSSAAESHEHTSFSLQAQVGGSVIGVSGRANYEARVATNRHAQNASFRAEYQAGRIGFDEPPHLSADALALLHNRADPNAFRAKYGDYYVGAYLLGGANSQLLSCTAMGASSSKDMSAQVTGKFLGFKKTKNFEEHEQAEVAMGQYELVAYDSLNAWECNQKGGNEQANLELVAQANYDRCSTLVNRVAAKVEALQLQHGSRVPWDSCEAICRDHLVVQVLLLPYAKVKEYASAVLSVAELPQLS</sequence>
<protein>
    <recommendedName>
        <fullName evidence="3">MACPF domain-containing protein</fullName>
    </recommendedName>
</protein>
<accession>A0A1V6QD57</accession>
<gene>
    <name evidence="1" type="ORF">PENANT_c006G04072</name>
</gene>
<dbReference type="Proteomes" id="UP000191672">
    <property type="component" value="Unassembled WGS sequence"/>
</dbReference>
<keyword evidence="2" id="KW-1185">Reference proteome</keyword>
<evidence type="ECO:0000313" key="1">
    <source>
        <dbReference type="EMBL" id="OQD87135.1"/>
    </source>
</evidence>
<dbReference type="OrthoDB" id="4457531at2759"/>
<name>A0A1V6QD57_9EURO</name>
<organism evidence="1 2">
    <name type="scientific">Penicillium antarcticum</name>
    <dbReference type="NCBI Taxonomy" id="416450"/>
    <lineage>
        <taxon>Eukaryota</taxon>
        <taxon>Fungi</taxon>
        <taxon>Dikarya</taxon>
        <taxon>Ascomycota</taxon>
        <taxon>Pezizomycotina</taxon>
        <taxon>Eurotiomycetes</taxon>
        <taxon>Eurotiomycetidae</taxon>
        <taxon>Eurotiales</taxon>
        <taxon>Aspergillaceae</taxon>
        <taxon>Penicillium</taxon>
    </lineage>
</organism>